<reference evidence="2 4" key="1">
    <citation type="submission" date="2014-07" db="EMBL/GenBank/DDBJ databases">
        <title>Genome of Flavobacterium hydatis DSM 2063.</title>
        <authorList>
            <person name="Pipes S.E."/>
            <person name="Stropko S.J."/>
            <person name="Newman J.D."/>
        </authorList>
    </citation>
    <scope>NUCLEOTIDE SEQUENCE [LARGE SCALE GENOMIC DNA]</scope>
    <source>
        <strain evidence="2 4">DSM 2063</strain>
    </source>
</reference>
<comment type="caution">
    <text evidence="2">The sequence shown here is derived from an EMBL/GenBank/DDBJ whole genome shotgun (WGS) entry which is preliminary data.</text>
</comment>
<keyword evidence="5" id="KW-1185">Reference proteome</keyword>
<evidence type="ECO:0000313" key="4">
    <source>
        <dbReference type="Proteomes" id="UP000028712"/>
    </source>
</evidence>
<dbReference type="eggNOG" id="ENOG5030Z07">
    <property type="taxonomic scope" value="Bacteria"/>
</dbReference>
<reference evidence="3 5" key="2">
    <citation type="submission" date="2016-11" db="EMBL/GenBank/DDBJ databases">
        <title>Whole genomes of Flavobacteriaceae.</title>
        <authorList>
            <person name="Stine C."/>
            <person name="Li C."/>
            <person name="Tadesse D."/>
        </authorList>
    </citation>
    <scope>NUCLEOTIDE SEQUENCE [LARGE SCALE GENOMIC DNA]</scope>
    <source>
        <strain evidence="3 5">ATCC 29551</strain>
    </source>
</reference>
<feature type="domain" description="N-acetyltransferase" evidence="1">
    <location>
        <begin position="1"/>
        <end position="131"/>
    </location>
</feature>
<dbReference type="AlphaFoldDB" id="A0A086ANI7"/>
<gene>
    <name evidence="3" type="ORF">B0A62_07080</name>
    <name evidence="2" type="ORF">IW20_04935</name>
</gene>
<dbReference type="Pfam" id="PF00583">
    <property type="entry name" value="Acetyltransf_1"/>
    <property type="match status" value="1"/>
</dbReference>
<evidence type="ECO:0000259" key="1">
    <source>
        <dbReference type="PROSITE" id="PS51186"/>
    </source>
</evidence>
<organism evidence="2 4">
    <name type="scientific">Flavobacterium hydatis</name>
    <name type="common">Cytophaga aquatilis</name>
    <dbReference type="NCBI Taxonomy" id="991"/>
    <lineage>
        <taxon>Bacteria</taxon>
        <taxon>Pseudomonadati</taxon>
        <taxon>Bacteroidota</taxon>
        <taxon>Flavobacteriia</taxon>
        <taxon>Flavobacteriales</taxon>
        <taxon>Flavobacteriaceae</taxon>
        <taxon>Flavobacterium</taxon>
    </lineage>
</organism>
<accession>A0A086ANI7</accession>
<dbReference type="PROSITE" id="PS51186">
    <property type="entry name" value="GNAT"/>
    <property type="match status" value="1"/>
</dbReference>
<proteinExistence type="predicted"/>
<dbReference type="OrthoDB" id="1318383at2"/>
<dbReference type="Proteomes" id="UP000198424">
    <property type="component" value="Unassembled WGS sequence"/>
</dbReference>
<protein>
    <submittedName>
        <fullName evidence="3">N-acetyltransferase</fullName>
    </submittedName>
</protein>
<dbReference type="EMBL" id="JPRM01000006">
    <property type="protein sequence ID" value="KFF18251.1"/>
    <property type="molecule type" value="Genomic_DNA"/>
</dbReference>
<dbReference type="SUPFAM" id="SSF55729">
    <property type="entry name" value="Acyl-CoA N-acyltransferases (Nat)"/>
    <property type="match status" value="1"/>
</dbReference>
<dbReference type="RefSeq" id="WP_035619516.1">
    <property type="nucleotide sequence ID" value="NZ_JBEWQG010000011.1"/>
</dbReference>
<dbReference type="InterPro" id="IPR016181">
    <property type="entry name" value="Acyl_CoA_acyltransferase"/>
</dbReference>
<dbReference type="InterPro" id="IPR000182">
    <property type="entry name" value="GNAT_dom"/>
</dbReference>
<name>A0A086ANI7_FLAHY</name>
<dbReference type="Gene3D" id="3.40.630.30">
    <property type="match status" value="1"/>
</dbReference>
<dbReference type="STRING" id="991.IW20_04935"/>
<dbReference type="EMBL" id="MUGY01000004">
    <property type="protein sequence ID" value="OXA97005.1"/>
    <property type="molecule type" value="Genomic_DNA"/>
</dbReference>
<evidence type="ECO:0000313" key="2">
    <source>
        <dbReference type="EMBL" id="KFF18251.1"/>
    </source>
</evidence>
<evidence type="ECO:0000313" key="5">
    <source>
        <dbReference type="Proteomes" id="UP000198424"/>
    </source>
</evidence>
<sequence length="282" mass="33343">MITREATINDWGILESFFKKIYRENHPLQNKEFWEWQYGDVNFGRSFICLNDNEEIVAHVGASFENDLAWLMNLYVEKQYEGKRIPARLFNLAREYYPLVTTAANKSALDMYQSMRWIRYHDLVRYVKLNPTITDVSVKNVCKKITVQVDSFLNKDIRYFMQPGIKGLLFEDGSKAVSQEIMGGLRGLDIVNIREFENKAWDLGYLWIDYTTSWNDTKTRRLEKNNWLLDYKSVVPWRLNPIEEKYFCDISFLSEEPLNKELIVKMSHSDHGRVGSLNKSFL</sequence>
<dbReference type="Proteomes" id="UP000028712">
    <property type="component" value="Unassembled WGS sequence"/>
</dbReference>
<dbReference type="GO" id="GO:0016747">
    <property type="term" value="F:acyltransferase activity, transferring groups other than amino-acyl groups"/>
    <property type="evidence" value="ECO:0007669"/>
    <property type="project" value="InterPro"/>
</dbReference>
<evidence type="ECO:0000313" key="3">
    <source>
        <dbReference type="EMBL" id="OXA97005.1"/>
    </source>
</evidence>